<evidence type="ECO:0000313" key="2">
    <source>
        <dbReference type="EMBL" id="MBO8447263.1"/>
    </source>
</evidence>
<reference evidence="2" key="2">
    <citation type="journal article" date="2021" name="PeerJ">
        <title>Extensive microbial diversity within the chicken gut microbiome revealed by metagenomics and culture.</title>
        <authorList>
            <person name="Gilroy R."/>
            <person name="Ravi A."/>
            <person name="Getino M."/>
            <person name="Pursley I."/>
            <person name="Horton D.L."/>
            <person name="Alikhan N.F."/>
            <person name="Baker D."/>
            <person name="Gharbi K."/>
            <person name="Hall N."/>
            <person name="Watson M."/>
            <person name="Adriaenssens E.M."/>
            <person name="Foster-Nyarko E."/>
            <person name="Jarju S."/>
            <person name="Secka A."/>
            <person name="Antonio M."/>
            <person name="Oren A."/>
            <person name="Chaudhuri R.R."/>
            <person name="La Ragione R."/>
            <person name="Hildebrand F."/>
            <person name="Pallen M.J."/>
        </authorList>
    </citation>
    <scope>NUCLEOTIDE SEQUENCE</scope>
    <source>
        <strain evidence="2">D3-1215</strain>
    </source>
</reference>
<protein>
    <recommendedName>
        <fullName evidence="4">Lipoprotein</fullName>
    </recommendedName>
</protein>
<evidence type="ECO:0000256" key="1">
    <source>
        <dbReference type="SAM" id="SignalP"/>
    </source>
</evidence>
<organism evidence="2 3">
    <name type="scientific">Candidatus Enterocola intestinipullorum</name>
    <dbReference type="NCBI Taxonomy" id="2840783"/>
    <lineage>
        <taxon>Bacteria</taxon>
        <taxon>Pseudomonadati</taxon>
        <taxon>Bacteroidota</taxon>
        <taxon>Bacteroidia</taxon>
        <taxon>Bacteroidales</taxon>
        <taxon>Candidatus Enterocola</taxon>
    </lineage>
</organism>
<dbReference type="PROSITE" id="PS51257">
    <property type="entry name" value="PROKAR_LIPOPROTEIN"/>
    <property type="match status" value="1"/>
</dbReference>
<feature type="signal peptide" evidence="1">
    <location>
        <begin position="1"/>
        <end position="17"/>
    </location>
</feature>
<evidence type="ECO:0008006" key="4">
    <source>
        <dbReference type="Google" id="ProtNLM"/>
    </source>
</evidence>
<gene>
    <name evidence="2" type="ORF">IAC32_05920</name>
</gene>
<name>A0A9D9EHX2_9BACT</name>
<sequence length="313" mass="35872">MKKTSLIIAAAAAIALASCSNIPDKPVTDELTAEEVKKAVQSDSLFADLYDFARFRSSFMQSAEIARFSGLTYRNALEYIHFTEDSAFWNKQREKMTAEWNEENAKALQKTDSVIEAWRDSISATHISDYIRITPIAANEKPTYFLYASTYRKMALTFEVEALKPIDELIFSYGFINNKAKDNFDFVATEKMTGDFREKRRIEGRNFVTTEYPLPDLDEFQTRLGLFILPETVVSGNDTVSINTAGIPINILKCLCINKVKFPAAYDKHRARAMQELFPDYAISENKYVKERIKDMKKAKDSLAYEFFLMDLE</sequence>
<reference evidence="2" key="1">
    <citation type="submission" date="2020-10" db="EMBL/GenBank/DDBJ databases">
        <authorList>
            <person name="Gilroy R."/>
        </authorList>
    </citation>
    <scope>NUCLEOTIDE SEQUENCE</scope>
    <source>
        <strain evidence="2">D3-1215</strain>
    </source>
</reference>
<accession>A0A9D9EHX2</accession>
<feature type="chain" id="PRO_5039392807" description="Lipoprotein" evidence="1">
    <location>
        <begin position="18"/>
        <end position="313"/>
    </location>
</feature>
<evidence type="ECO:0000313" key="3">
    <source>
        <dbReference type="Proteomes" id="UP000823637"/>
    </source>
</evidence>
<proteinExistence type="predicted"/>
<keyword evidence="1" id="KW-0732">Signal</keyword>
<dbReference type="AlphaFoldDB" id="A0A9D9EHX2"/>
<comment type="caution">
    <text evidence="2">The sequence shown here is derived from an EMBL/GenBank/DDBJ whole genome shotgun (WGS) entry which is preliminary data.</text>
</comment>
<dbReference type="Proteomes" id="UP000823637">
    <property type="component" value="Unassembled WGS sequence"/>
</dbReference>
<dbReference type="EMBL" id="JADIMR010000088">
    <property type="protein sequence ID" value="MBO8447263.1"/>
    <property type="molecule type" value="Genomic_DNA"/>
</dbReference>